<comment type="caution">
    <text evidence="2">The sequence shown here is derived from an EMBL/GenBank/DDBJ whole genome shotgun (WGS) entry which is preliminary data.</text>
</comment>
<name>A0A409W218_9AGAR</name>
<evidence type="ECO:0008006" key="4">
    <source>
        <dbReference type="Google" id="ProtNLM"/>
    </source>
</evidence>
<accession>A0A409W218</accession>
<dbReference type="EMBL" id="NHYE01005451">
    <property type="protein sequence ID" value="PPQ72552.1"/>
    <property type="molecule type" value="Genomic_DNA"/>
</dbReference>
<reference evidence="2 3" key="1">
    <citation type="journal article" date="2018" name="Evol. Lett.">
        <title>Horizontal gene cluster transfer increased hallucinogenic mushroom diversity.</title>
        <authorList>
            <person name="Reynolds H.T."/>
            <person name="Vijayakumar V."/>
            <person name="Gluck-Thaler E."/>
            <person name="Korotkin H.B."/>
            <person name="Matheny P.B."/>
            <person name="Slot J.C."/>
        </authorList>
    </citation>
    <scope>NUCLEOTIDE SEQUENCE [LARGE SCALE GENOMIC DNA]</scope>
    <source>
        <strain evidence="2 3">SRW20</strain>
    </source>
</reference>
<gene>
    <name evidence="2" type="ORF">CVT26_003949</name>
</gene>
<evidence type="ECO:0000313" key="2">
    <source>
        <dbReference type="EMBL" id="PPQ72552.1"/>
    </source>
</evidence>
<dbReference type="AlphaFoldDB" id="A0A409W218"/>
<protein>
    <recommendedName>
        <fullName evidence="4">Zinc finger C2HC5-type domain-containing protein</fullName>
    </recommendedName>
</protein>
<dbReference type="STRING" id="231916.A0A409W218"/>
<sequence length="270" mass="29633">MNRTAWTSQKSHLISDRLKPKPQPNNVASPKNKGKNKSPQPQSPSKSKEVRRIESLLNAIRGASGQEKDQKGGCFCLACGLILCCLNSPQYRCPSSDTVLMTESVRHSLITQLEGELVSTLAKEQEERERTVEEAQKAAGAFPSLAAATSTVPLTSSGQTQPQTHKVLSLTSKKGVVVSSYTTTPVQSRPVSRSESIEEEAKGRVLKPSQEPPYSKEKVKPDRPWENLLSEGATYRPRSRLDDGADPALSSSRRRKRNRPKNEESGIGNE</sequence>
<feature type="compositionally biased region" description="Basic and acidic residues" evidence="1">
    <location>
        <begin position="214"/>
        <end position="225"/>
    </location>
</feature>
<feature type="region of interest" description="Disordered" evidence="1">
    <location>
        <begin position="1"/>
        <end position="50"/>
    </location>
</feature>
<organism evidence="2 3">
    <name type="scientific">Gymnopilus dilepis</name>
    <dbReference type="NCBI Taxonomy" id="231916"/>
    <lineage>
        <taxon>Eukaryota</taxon>
        <taxon>Fungi</taxon>
        <taxon>Dikarya</taxon>
        <taxon>Basidiomycota</taxon>
        <taxon>Agaricomycotina</taxon>
        <taxon>Agaricomycetes</taxon>
        <taxon>Agaricomycetidae</taxon>
        <taxon>Agaricales</taxon>
        <taxon>Agaricineae</taxon>
        <taxon>Hymenogastraceae</taxon>
        <taxon>Gymnopilus</taxon>
    </lineage>
</organism>
<feature type="region of interest" description="Disordered" evidence="1">
    <location>
        <begin position="180"/>
        <end position="270"/>
    </location>
</feature>
<keyword evidence="3" id="KW-1185">Reference proteome</keyword>
<proteinExistence type="predicted"/>
<feature type="compositionally biased region" description="Polar residues" evidence="1">
    <location>
        <begin position="1"/>
        <end position="12"/>
    </location>
</feature>
<evidence type="ECO:0000256" key="1">
    <source>
        <dbReference type="SAM" id="MobiDB-lite"/>
    </source>
</evidence>
<feature type="compositionally biased region" description="Polar residues" evidence="1">
    <location>
        <begin position="180"/>
        <end position="194"/>
    </location>
</feature>
<dbReference type="OrthoDB" id="338816at2759"/>
<dbReference type="InParanoid" id="A0A409W218"/>
<evidence type="ECO:0000313" key="3">
    <source>
        <dbReference type="Proteomes" id="UP000284706"/>
    </source>
</evidence>
<dbReference type="Proteomes" id="UP000284706">
    <property type="component" value="Unassembled WGS sequence"/>
</dbReference>